<evidence type="ECO:0000256" key="1">
    <source>
        <dbReference type="SAM" id="MobiDB-lite"/>
    </source>
</evidence>
<organism evidence="2 3">
    <name type="scientific">Pleomassaria siparia CBS 279.74</name>
    <dbReference type="NCBI Taxonomy" id="1314801"/>
    <lineage>
        <taxon>Eukaryota</taxon>
        <taxon>Fungi</taxon>
        <taxon>Dikarya</taxon>
        <taxon>Ascomycota</taxon>
        <taxon>Pezizomycotina</taxon>
        <taxon>Dothideomycetes</taxon>
        <taxon>Pleosporomycetidae</taxon>
        <taxon>Pleosporales</taxon>
        <taxon>Pleomassariaceae</taxon>
        <taxon>Pleomassaria</taxon>
    </lineage>
</organism>
<proteinExistence type="predicted"/>
<feature type="region of interest" description="Disordered" evidence="1">
    <location>
        <begin position="145"/>
        <end position="170"/>
    </location>
</feature>
<feature type="region of interest" description="Disordered" evidence="1">
    <location>
        <begin position="224"/>
        <end position="339"/>
    </location>
</feature>
<feature type="compositionally biased region" description="Polar residues" evidence="1">
    <location>
        <begin position="496"/>
        <end position="507"/>
    </location>
</feature>
<evidence type="ECO:0000313" key="2">
    <source>
        <dbReference type="EMBL" id="KAF2705527.1"/>
    </source>
</evidence>
<dbReference type="Proteomes" id="UP000799428">
    <property type="component" value="Unassembled WGS sequence"/>
</dbReference>
<feature type="compositionally biased region" description="Basic and acidic residues" evidence="1">
    <location>
        <begin position="566"/>
        <end position="580"/>
    </location>
</feature>
<feature type="region of interest" description="Disordered" evidence="1">
    <location>
        <begin position="557"/>
        <end position="592"/>
    </location>
</feature>
<feature type="region of interest" description="Disordered" evidence="1">
    <location>
        <begin position="1159"/>
        <end position="1178"/>
    </location>
</feature>
<keyword evidence="3" id="KW-1185">Reference proteome</keyword>
<feature type="compositionally biased region" description="Basic and acidic residues" evidence="1">
    <location>
        <begin position="1312"/>
        <end position="1324"/>
    </location>
</feature>
<evidence type="ECO:0000313" key="3">
    <source>
        <dbReference type="Proteomes" id="UP000799428"/>
    </source>
</evidence>
<feature type="compositionally biased region" description="Polar residues" evidence="1">
    <location>
        <begin position="515"/>
        <end position="527"/>
    </location>
</feature>
<feature type="compositionally biased region" description="Basic and acidic residues" evidence="1">
    <location>
        <begin position="224"/>
        <end position="255"/>
    </location>
</feature>
<dbReference type="EMBL" id="MU005778">
    <property type="protein sequence ID" value="KAF2705527.1"/>
    <property type="molecule type" value="Genomic_DNA"/>
</dbReference>
<feature type="compositionally biased region" description="Basic and acidic residues" evidence="1">
    <location>
        <begin position="328"/>
        <end position="339"/>
    </location>
</feature>
<gene>
    <name evidence="2" type="ORF">K504DRAFT_505935</name>
</gene>
<feature type="region of interest" description="Disordered" evidence="1">
    <location>
        <begin position="1265"/>
        <end position="1332"/>
    </location>
</feature>
<feature type="compositionally biased region" description="Polar residues" evidence="1">
    <location>
        <begin position="1265"/>
        <end position="1274"/>
    </location>
</feature>
<feature type="compositionally biased region" description="Low complexity" evidence="1">
    <location>
        <begin position="423"/>
        <end position="436"/>
    </location>
</feature>
<feature type="region of interest" description="Disordered" evidence="1">
    <location>
        <begin position="420"/>
        <end position="462"/>
    </location>
</feature>
<sequence>MYPDPSGQVHIFQTRFDISSCVFWLLSGSRELLVFADPPSNSSTDYRPAHLINTNHPISFVDVVHTPVAHPATSSIQLPDRPIGQHRHISNTPLHGTYSVLQRPTQIIMWWHRDTSFLSRTNLPRRILRDTDVLLRNTESLLRSRPFSRIPPTEQEKKHKDEAEDSNCVHPSVQYRKWRRQLERRMVEDPYKMLFGASEERLRGLVGKGWLELGLGHFTKDADRQVKEEKREKDASSSNETRKNATYEPHTKPSSHEAPINTGGYTMGRTSDRVERVSPSLHTSPRPGSYPRKVTIFDQDSSYKQEPSVGRYQLDRSETSAGVASPSDPRRLREREEPRPEIPEYVVHDTSEADARIEASYARLHKLESISKHIEARRQTKWGQYVESAATNFEARAKLWEKEAKRRAVVREARVISHILQESPSSPAPQSSVPPSHESAGDSREWTQTALDRRAPKPFPQSTLEDLKRAAEDGRAQGAHLDPDLQAALQGVWSNQDASFTQTTERTASPEVDQAGSNDMNTQSPTPGSRFWPAMENHDQLVKDIVGGIPPPTFKVSTIHTSPQDEDVHQSKDMKSEKPINETPAPPAPVRSTSDILSQLPKDDIDFLSADHIRAAMGARKNTQTEPSKSRNELEKEFKDIHLKEPSLNPMIESQVVNDRFIRRIEREQKARREAKTAAQDSPGSESLQETLETSLDRLTKIIHDGGDMLTKYLWSDPVSENGTAHPGMPSEPMLQGIANYLRNSRNVMRRMSQDLEIDLPATKPLLEELSKFERRTIEIIESLPRMRDVEKTDERHVDEINDLNLANLSLELRNQVAKAIRAIDSTIVAETVPERLKSAARVLKANARSTRLMARDLTAESGIFASVDDKEQVHGMVVNHIRAVYDLQKSLFRVVVHALQRFGVKYHCINIRDSDTSLKELAGVIGERTSAEKSIPAPKQTHAAHQKLEQEVEAQKAAMRGLSDDGYAHALKPAPKKTLDEPRPLVHSLFRPFGLQLESLGQDEDVVKEERKSSATEALKRREEGRKDEGLVKEVRKAYEDAYGPITAEHRQGGAEKKMEDKVEPAIVSPSTQQEETPSIAERVFRRAFDTLSNPTGKQDLPAVSSPSLQPSISVPETQKVTSSQMVSTTPEQTNQSTEEALVKRKPAPNPYISLRSPFPQPSEPSAPTECPTTALDAPTTSFETTRRIPIPTKVVYKILTYNASTDELSITTTTADPKHDSNLVPLPEAIAALVHPAKFIPYIPAGFDVVTSKSDVLVLQESSDSPQTQTETIKFAPPAPAPSSTTPTVEVDKDGNMIPGRYLGEEDIEQDRNEAKTDERQTKTWRRRENRRRTTADVLRAVVYMGAGCYALGVLAELMAS</sequence>
<feature type="region of interest" description="Disordered" evidence="1">
    <location>
        <begin position="1009"/>
        <end position="1029"/>
    </location>
</feature>
<reference evidence="2" key="1">
    <citation type="journal article" date="2020" name="Stud. Mycol.">
        <title>101 Dothideomycetes genomes: a test case for predicting lifestyles and emergence of pathogens.</title>
        <authorList>
            <person name="Haridas S."/>
            <person name="Albert R."/>
            <person name="Binder M."/>
            <person name="Bloem J."/>
            <person name="Labutti K."/>
            <person name="Salamov A."/>
            <person name="Andreopoulos B."/>
            <person name="Baker S."/>
            <person name="Barry K."/>
            <person name="Bills G."/>
            <person name="Bluhm B."/>
            <person name="Cannon C."/>
            <person name="Castanera R."/>
            <person name="Culley D."/>
            <person name="Daum C."/>
            <person name="Ezra D."/>
            <person name="Gonzalez J."/>
            <person name="Henrissat B."/>
            <person name="Kuo A."/>
            <person name="Liang C."/>
            <person name="Lipzen A."/>
            <person name="Lutzoni F."/>
            <person name="Magnuson J."/>
            <person name="Mondo S."/>
            <person name="Nolan M."/>
            <person name="Ohm R."/>
            <person name="Pangilinan J."/>
            <person name="Park H.-J."/>
            <person name="Ramirez L."/>
            <person name="Alfaro M."/>
            <person name="Sun H."/>
            <person name="Tritt A."/>
            <person name="Yoshinaga Y."/>
            <person name="Zwiers L.-H."/>
            <person name="Turgeon B."/>
            <person name="Goodwin S."/>
            <person name="Spatafora J."/>
            <person name="Crous P."/>
            <person name="Grigoriev I."/>
        </authorList>
    </citation>
    <scope>NUCLEOTIDE SEQUENCE</scope>
    <source>
        <strain evidence="2">CBS 279.74</strain>
    </source>
</reference>
<feature type="region of interest" description="Disordered" evidence="1">
    <location>
        <begin position="496"/>
        <end position="530"/>
    </location>
</feature>
<protein>
    <submittedName>
        <fullName evidence="2">Uncharacterized protein</fullName>
    </submittedName>
</protein>
<accession>A0A6G1JZD9</accession>
<feature type="region of interest" description="Disordered" evidence="1">
    <location>
        <begin position="1093"/>
        <end position="1153"/>
    </location>
</feature>
<feature type="compositionally biased region" description="Polar residues" evidence="1">
    <location>
        <begin position="1106"/>
        <end position="1140"/>
    </location>
</feature>
<dbReference type="OrthoDB" id="3946750at2759"/>
<name>A0A6G1JZD9_9PLEO</name>
<feature type="compositionally biased region" description="Basic and acidic residues" evidence="1">
    <location>
        <begin position="439"/>
        <end position="455"/>
    </location>
</feature>